<evidence type="ECO:0000256" key="13">
    <source>
        <dbReference type="PIRSR" id="PIRSR602401-1"/>
    </source>
</evidence>
<dbReference type="SUPFAM" id="SSF48264">
    <property type="entry name" value="Cytochrome P450"/>
    <property type="match status" value="1"/>
</dbReference>
<dbReference type="InterPro" id="IPR017972">
    <property type="entry name" value="Cyt_P450_CS"/>
</dbReference>
<evidence type="ECO:0000256" key="1">
    <source>
        <dbReference type="ARBA" id="ARBA00001971"/>
    </source>
</evidence>
<dbReference type="InterPro" id="IPR050476">
    <property type="entry name" value="Insect_CytP450_Detox"/>
</dbReference>
<evidence type="ECO:0000256" key="8">
    <source>
        <dbReference type="ARBA" id="ARBA00022848"/>
    </source>
</evidence>
<feature type="binding site" description="axial binding residue" evidence="13">
    <location>
        <position position="393"/>
    </location>
    <ligand>
        <name>heme</name>
        <dbReference type="ChEBI" id="CHEBI:30413"/>
    </ligand>
    <ligandPart>
        <name>Fe</name>
        <dbReference type="ChEBI" id="CHEBI:18248"/>
    </ligandPart>
</feature>
<dbReference type="GO" id="GO:0005506">
    <property type="term" value="F:iron ion binding"/>
    <property type="evidence" value="ECO:0007669"/>
    <property type="project" value="InterPro"/>
</dbReference>
<keyword evidence="11 14" id="KW-0503">Monooxygenase</keyword>
<keyword evidence="5 13" id="KW-0349">Heme</keyword>
<dbReference type="AlphaFoldDB" id="A0A7R9LIP9"/>
<accession>A0A7R9LIP9</accession>
<comment type="similarity">
    <text evidence="4 14">Belongs to the cytochrome P450 family.</text>
</comment>
<evidence type="ECO:0000313" key="16">
    <source>
        <dbReference type="Proteomes" id="UP000728032"/>
    </source>
</evidence>
<evidence type="ECO:0000256" key="11">
    <source>
        <dbReference type="ARBA" id="ARBA00023033"/>
    </source>
</evidence>
<dbReference type="InterPro" id="IPR002401">
    <property type="entry name" value="Cyt_P450_E_grp-I"/>
</dbReference>
<dbReference type="PANTHER" id="PTHR24292:SF54">
    <property type="entry name" value="CYP9F3-RELATED"/>
    <property type="match status" value="1"/>
</dbReference>
<evidence type="ECO:0000256" key="6">
    <source>
        <dbReference type="ARBA" id="ARBA00022723"/>
    </source>
</evidence>
<dbReference type="EMBL" id="CAJPVJ010001103">
    <property type="protein sequence ID" value="CAG2164053.1"/>
    <property type="molecule type" value="Genomic_DNA"/>
</dbReference>
<evidence type="ECO:0000256" key="7">
    <source>
        <dbReference type="ARBA" id="ARBA00022824"/>
    </source>
</evidence>
<dbReference type="PANTHER" id="PTHR24292">
    <property type="entry name" value="CYTOCHROME P450"/>
    <property type="match status" value="1"/>
</dbReference>
<evidence type="ECO:0000256" key="14">
    <source>
        <dbReference type="RuleBase" id="RU000461"/>
    </source>
</evidence>
<evidence type="ECO:0000256" key="9">
    <source>
        <dbReference type="ARBA" id="ARBA00023002"/>
    </source>
</evidence>
<dbReference type="EMBL" id="OC915928">
    <property type="protein sequence ID" value="CAD7642472.1"/>
    <property type="molecule type" value="Genomic_DNA"/>
</dbReference>
<comment type="subcellular location">
    <subcellularLocation>
        <location evidence="3">Endoplasmic reticulum membrane</location>
        <topology evidence="3">Peripheral membrane protein</topology>
    </subcellularLocation>
    <subcellularLocation>
        <location evidence="2">Microsome membrane</location>
        <topology evidence="2">Peripheral membrane protein</topology>
    </subcellularLocation>
</comment>
<protein>
    <recommendedName>
        <fullName evidence="17">Cytochrome P450</fullName>
    </recommendedName>
</protein>
<sequence>MGSRPTLMIADPELIKTMNIKDFHVFVNRNDFTFGDPLQDRSLFNLIGDEWKTMRSIISPTFSSGKMRSMHPIIIDCVHKLVDNLRPKAMSGEDVEMKKTMGNLTMDVIASCAFGTKIDVYNDQKTNEFIVNARKVFRGNVWRIWVFSILLSISQKLIHWTGFQFIDPSAQRFFGQAVKSILAKRKSEKVQQKDYLQLMINALNRKNVDNDKEPEVDDLNEDIYGKTQSIESNSNSKPGTGITDVDILATSFAFFVAGYETTGALLSLVFYNLALNEKCQQKLYEEVNGLDGKYDYESVSKMPYLEACIAETLRLYPPIGAVNRYALEEYTIGDTGLTIPKGMMVNFDIYSLHHSPEYYPNPEVWDPERFMPENRDQLTPYTYMPFGTGPRNCVGMRFALMEAKTAVAHLVHNAGRHKSRRWRCRCGCHHYCQQFRNNLLWTLCSHVLIADYILLSMPSVHYIGVHHKIERYVRLWSSHGFPQKRLFPPYYQL</sequence>
<evidence type="ECO:0000256" key="10">
    <source>
        <dbReference type="ARBA" id="ARBA00023004"/>
    </source>
</evidence>
<evidence type="ECO:0000256" key="4">
    <source>
        <dbReference type="ARBA" id="ARBA00010617"/>
    </source>
</evidence>
<name>A0A7R9LIP9_9ACAR</name>
<dbReference type="GO" id="GO:0004497">
    <property type="term" value="F:monooxygenase activity"/>
    <property type="evidence" value="ECO:0007669"/>
    <property type="project" value="UniProtKB-KW"/>
</dbReference>
<dbReference type="CDD" id="cd11055">
    <property type="entry name" value="CYP3A-like"/>
    <property type="match status" value="1"/>
</dbReference>
<keyword evidence="12" id="KW-0472">Membrane</keyword>
<keyword evidence="9 14" id="KW-0560">Oxidoreductase</keyword>
<dbReference type="GO" id="GO:0016705">
    <property type="term" value="F:oxidoreductase activity, acting on paired donors, with incorporation or reduction of molecular oxygen"/>
    <property type="evidence" value="ECO:0007669"/>
    <property type="project" value="InterPro"/>
</dbReference>
<dbReference type="GO" id="GO:0020037">
    <property type="term" value="F:heme binding"/>
    <property type="evidence" value="ECO:0007669"/>
    <property type="project" value="InterPro"/>
</dbReference>
<dbReference type="Pfam" id="PF00067">
    <property type="entry name" value="p450"/>
    <property type="match status" value="1"/>
</dbReference>
<comment type="cofactor">
    <cofactor evidence="1 13">
        <name>heme</name>
        <dbReference type="ChEBI" id="CHEBI:30413"/>
    </cofactor>
</comment>
<dbReference type="GO" id="GO:0005789">
    <property type="term" value="C:endoplasmic reticulum membrane"/>
    <property type="evidence" value="ECO:0007669"/>
    <property type="project" value="UniProtKB-SubCell"/>
</dbReference>
<organism evidence="15">
    <name type="scientific">Oppiella nova</name>
    <dbReference type="NCBI Taxonomy" id="334625"/>
    <lineage>
        <taxon>Eukaryota</taxon>
        <taxon>Metazoa</taxon>
        <taxon>Ecdysozoa</taxon>
        <taxon>Arthropoda</taxon>
        <taxon>Chelicerata</taxon>
        <taxon>Arachnida</taxon>
        <taxon>Acari</taxon>
        <taxon>Acariformes</taxon>
        <taxon>Sarcoptiformes</taxon>
        <taxon>Oribatida</taxon>
        <taxon>Brachypylina</taxon>
        <taxon>Oppioidea</taxon>
        <taxon>Oppiidae</taxon>
        <taxon>Oppiella</taxon>
    </lineage>
</organism>
<keyword evidence="8" id="KW-0492">Microsome</keyword>
<dbReference type="FunFam" id="1.10.630.10:FF:000042">
    <property type="entry name" value="Cytochrome P450"/>
    <property type="match status" value="1"/>
</dbReference>
<evidence type="ECO:0000256" key="3">
    <source>
        <dbReference type="ARBA" id="ARBA00004406"/>
    </source>
</evidence>
<proteinExistence type="inferred from homology"/>
<dbReference type="InterPro" id="IPR036396">
    <property type="entry name" value="Cyt_P450_sf"/>
</dbReference>
<dbReference type="PRINTS" id="PR00385">
    <property type="entry name" value="P450"/>
</dbReference>
<dbReference type="PRINTS" id="PR00463">
    <property type="entry name" value="EP450I"/>
</dbReference>
<dbReference type="PROSITE" id="PS00086">
    <property type="entry name" value="CYTOCHROME_P450"/>
    <property type="match status" value="1"/>
</dbReference>
<dbReference type="InterPro" id="IPR001128">
    <property type="entry name" value="Cyt_P450"/>
</dbReference>
<reference evidence="15" key="1">
    <citation type="submission" date="2020-11" db="EMBL/GenBank/DDBJ databases">
        <authorList>
            <person name="Tran Van P."/>
        </authorList>
    </citation>
    <scope>NUCLEOTIDE SEQUENCE</scope>
</reference>
<keyword evidence="6 13" id="KW-0479">Metal-binding</keyword>
<dbReference type="Proteomes" id="UP000728032">
    <property type="component" value="Unassembled WGS sequence"/>
</dbReference>
<evidence type="ECO:0000256" key="2">
    <source>
        <dbReference type="ARBA" id="ARBA00004174"/>
    </source>
</evidence>
<evidence type="ECO:0000256" key="5">
    <source>
        <dbReference type="ARBA" id="ARBA00022617"/>
    </source>
</evidence>
<gene>
    <name evidence="15" type="ORF">ONB1V03_LOCUS3613</name>
</gene>
<keyword evidence="7" id="KW-0256">Endoplasmic reticulum</keyword>
<dbReference type="OrthoDB" id="6428965at2759"/>
<keyword evidence="10 13" id="KW-0408">Iron</keyword>
<dbReference type="Gene3D" id="1.10.630.10">
    <property type="entry name" value="Cytochrome P450"/>
    <property type="match status" value="1"/>
</dbReference>
<evidence type="ECO:0008006" key="17">
    <source>
        <dbReference type="Google" id="ProtNLM"/>
    </source>
</evidence>
<evidence type="ECO:0000313" key="15">
    <source>
        <dbReference type="EMBL" id="CAD7642472.1"/>
    </source>
</evidence>
<keyword evidence="16" id="KW-1185">Reference proteome</keyword>
<evidence type="ECO:0000256" key="12">
    <source>
        <dbReference type="ARBA" id="ARBA00023136"/>
    </source>
</evidence>